<gene>
    <name evidence="1" type="ordered locus">Mtc_1300</name>
</gene>
<sequence>MEKNANMATKLFFRASANSISPKNNIFKFMLQKSHTMQVDEKLDRELKALARKNKAGIHEVSPEDIVVGEWVRWKCMFGCKGYGKHLSCPPYVPGPQQTREMLKEYKKAYLVHFKGIPGIKEIDPDEVPANWHAFLAPLILWIHDTVYELEQHAFYSGYYKALGFGAYPCYYCEECVAEQSKGPVDVSFKRDCRHAEKVRPSMEAVGIDVFATVRKLGLPIEVIPCKDNQYGKFMHPSFDSYGLLLID</sequence>
<protein>
    <submittedName>
        <fullName evidence="1">Metal-binding protein</fullName>
    </submittedName>
</protein>
<dbReference type="KEGG" id="mez:Mtc_1300"/>
<evidence type="ECO:0000313" key="1">
    <source>
        <dbReference type="EMBL" id="AFD00054.1"/>
    </source>
</evidence>
<keyword evidence="2" id="KW-1185">Reference proteome</keyword>
<dbReference type="HOGENOM" id="CLU_097790_1_0_2"/>
<dbReference type="STRING" id="1041930.Mtc_1300"/>
<dbReference type="EMBL" id="CP003243">
    <property type="protein sequence ID" value="AFD00054.1"/>
    <property type="molecule type" value="Genomic_DNA"/>
</dbReference>
<dbReference type="eggNOG" id="arCOG04361">
    <property type="taxonomic scope" value="Archaea"/>
</dbReference>
<dbReference type="Proteomes" id="UP000005233">
    <property type="component" value="Chromosome"/>
</dbReference>
<name>H8I9K9_METCZ</name>
<accession>H8I9K9</accession>
<dbReference type="AlphaFoldDB" id="H8I9K9"/>
<dbReference type="InterPro" id="IPR019271">
    <property type="entry name" value="DUF2284_metal-binding"/>
</dbReference>
<organism evidence="1 2">
    <name type="scientific">Methanocella conradii (strain DSM 24694 / JCM 17849 / CGMCC 1.5162 / HZ254)</name>
    <dbReference type="NCBI Taxonomy" id="1041930"/>
    <lineage>
        <taxon>Archaea</taxon>
        <taxon>Methanobacteriati</taxon>
        <taxon>Methanobacteriota</taxon>
        <taxon>Stenosarchaea group</taxon>
        <taxon>Methanomicrobia</taxon>
        <taxon>Methanocellales</taxon>
        <taxon>Methanocellaceae</taxon>
        <taxon>Methanocella</taxon>
    </lineage>
</organism>
<reference evidence="1 2" key="1">
    <citation type="journal article" date="2012" name="J. Bacteriol.">
        <title>Complete genome sequence of a thermophilic methanogen, Methanocella conradii HZ254, isolated from Chinese rice field soil.</title>
        <authorList>
            <person name="Lu Z."/>
            <person name="Lu Y."/>
        </authorList>
    </citation>
    <scope>NUCLEOTIDE SEQUENCE [LARGE SCALE GENOMIC DNA]</scope>
    <source>
        <strain evidence="2">DSM 24694 / JCM 17849 / CGMCC 1.5162 / HZ254</strain>
    </source>
</reference>
<dbReference type="Pfam" id="PF10050">
    <property type="entry name" value="DUF2284"/>
    <property type="match status" value="1"/>
</dbReference>
<evidence type="ECO:0000313" key="2">
    <source>
        <dbReference type="Proteomes" id="UP000005233"/>
    </source>
</evidence>
<proteinExistence type="predicted"/>